<feature type="domain" description="Pseudouridine synthase RsuA/RluA-like" evidence="7">
    <location>
        <begin position="103"/>
        <end position="266"/>
    </location>
</feature>
<keyword evidence="3 6" id="KW-0413">Isomerase</keyword>
<dbReference type="PROSITE" id="PS50889">
    <property type="entry name" value="S4"/>
    <property type="match status" value="1"/>
</dbReference>
<feature type="domain" description="RNA-binding S4" evidence="8">
    <location>
        <begin position="28"/>
        <end position="75"/>
    </location>
</feature>
<dbReference type="SUPFAM" id="SSF55120">
    <property type="entry name" value="Pseudouridine synthase"/>
    <property type="match status" value="1"/>
</dbReference>
<dbReference type="NCBIfam" id="TIGR00005">
    <property type="entry name" value="rluA_subfam"/>
    <property type="match status" value="1"/>
</dbReference>
<evidence type="ECO:0000256" key="4">
    <source>
        <dbReference type="PIRSR" id="PIRSR606225-1"/>
    </source>
</evidence>
<dbReference type="EC" id="5.4.99.-" evidence="6"/>
<dbReference type="InterPro" id="IPR006225">
    <property type="entry name" value="PsdUridine_synth_RluC/D"/>
</dbReference>
<dbReference type="CDD" id="cd02869">
    <property type="entry name" value="PseudoU_synth_RluA_like"/>
    <property type="match status" value="1"/>
</dbReference>
<evidence type="ECO:0000313" key="9">
    <source>
        <dbReference type="EMBL" id="AEB07124.1"/>
    </source>
</evidence>
<dbReference type="RefSeq" id="WP_013708867.1">
    <property type="nucleotide sequence ID" value="NC_015389.1"/>
</dbReference>
<evidence type="ECO:0000256" key="2">
    <source>
        <dbReference type="ARBA" id="ARBA00010876"/>
    </source>
</evidence>
<dbReference type="InterPro" id="IPR050188">
    <property type="entry name" value="RluA_PseudoU_synthase"/>
</dbReference>
<dbReference type="PROSITE" id="PS01129">
    <property type="entry name" value="PSI_RLU"/>
    <property type="match status" value="1"/>
</dbReference>
<dbReference type="Gene3D" id="3.30.2350.10">
    <property type="entry name" value="Pseudouridine synthase"/>
    <property type="match status" value="1"/>
</dbReference>
<dbReference type="PANTHER" id="PTHR21600:SF44">
    <property type="entry name" value="RIBOSOMAL LARGE SUBUNIT PSEUDOURIDINE SYNTHASE D"/>
    <property type="match status" value="1"/>
</dbReference>
<sequence>MAHRSTRSDAAVSDRELSYVVDATEAGQRLDAYLGGRRACPTRSACARLIERGAVSVDGAMQCSKSFIVLSGQRVDLAYSEQVEAAVVAGEPIPLDIRFEDEYLIVLSKQRGLVCHPGHGHDSGTLANALVHHCGIDHLGTLQGEDRPGIVHRLDRDTSGLMLAAKDDATQRALQDLIRLRTLDRRYIALVHGVIARDAGTIDTGLARSSRDRLKMAVSDDPAARQAITTFRVLERFDAARGDEGYTLIECHLYTGRTHQIRVHMRYISHPIVGDPLYGRKSKRAELGLTRQFLHSWRLRFTHPVSGERVEVTDTLPWDLAASLDDLAKRSIGRTDAGTEIIERLGAREP</sequence>
<proteinExistence type="inferred from homology"/>
<accession>F2N9M1</accession>
<dbReference type="GO" id="GO:0003723">
    <property type="term" value="F:RNA binding"/>
    <property type="evidence" value="ECO:0007669"/>
    <property type="project" value="UniProtKB-KW"/>
</dbReference>
<dbReference type="Proteomes" id="UP000006851">
    <property type="component" value="Chromosome"/>
</dbReference>
<dbReference type="Gene3D" id="3.10.290.10">
    <property type="entry name" value="RNA-binding S4 domain"/>
    <property type="match status" value="1"/>
</dbReference>
<reference evidence="10" key="1">
    <citation type="journal article" date="2013" name="Stand. Genomic Sci.">
        <title>Complete genome sequence of Coriobacterium glomerans type strain (PW2(T)) from the midgut of Pyrrhocoris apterus L. (red soldier bug).</title>
        <authorList>
            <person name="Stackebrandt E."/>
            <person name="Zeytun A."/>
            <person name="Lapidus A."/>
            <person name="Nolan M."/>
            <person name="Lucas S."/>
            <person name="Hammon N."/>
            <person name="Deshpande S."/>
            <person name="Cheng J.F."/>
            <person name="Tapia R."/>
            <person name="Goodwin L.A."/>
            <person name="Pitluck S."/>
            <person name="Liolios K."/>
            <person name="Pagani I."/>
            <person name="Ivanova N."/>
            <person name="Mavromatis K."/>
            <person name="Mikhailova N."/>
            <person name="Huntemann M."/>
            <person name="Pati A."/>
            <person name="Chen A."/>
            <person name="Palaniappan K."/>
            <person name="Chang Y.J."/>
            <person name="Land M."/>
            <person name="Hauser L."/>
            <person name="Rohde M."/>
            <person name="Pukall R."/>
            <person name="Goker M."/>
            <person name="Detter J.C."/>
            <person name="Woyke T."/>
            <person name="Bristow J."/>
            <person name="Eisen J.A."/>
            <person name="Markowitz V."/>
            <person name="Hugenholtz P."/>
            <person name="Kyrpides N.C."/>
            <person name="Klenk H.P."/>
        </authorList>
    </citation>
    <scope>NUCLEOTIDE SEQUENCE</scope>
    <source>
        <strain evidence="10">ATCC 49209 / DSM 20642 / JCM 10262 / PW2</strain>
    </source>
</reference>
<dbReference type="InterPro" id="IPR036986">
    <property type="entry name" value="S4_RNA-bd_sf"/>
</dbReference>
<dbReference type="AlphaFoldDB" id="F2N9M1"/>
<dbReference type="GO" id="GO:0000455">
    <property type="term" value="P:enzyme-directed rRNA pseudouridine synthesis"/>
    <property type="evidence" value="ECO:0007669"/>
    <property type="project" value="TreeGrafter"/>
</dbReference>
<dbReference type="STRING" id="700015.Corgl_1016"/>
<comment type="function">
    <text evidence="6">Responsible for synthesis of pseudouridine from uracil.</text>
</comment>
<evidence type="ECO:0000259" key="7">
    <source>
        <dbReference type="Pfam" id="PF00849"/>
    </source>
</evidence>
<evidence type="ECO:0000256" key="1">
    <source>
        <dbReference type="ARBA" id="ARBA00000073"/>
    </source>
</evidence>
<dbReference type="GO" id="GO:0120159">
    <property type="term" value="F:rRNA pseudouridine synthase activity"/>
    <property type="evidence" value="ECO:0007669"/>
    <property type="project" value="UniProtKB-ARBA"/>
</dbReference>
<dbReference type="InterPro" id="IPR020103">
    <property type="entry name" value="PsdUridine_synth_cat_dom_sf"/>
</dbReference>
<comment type="catalytic activity">
    <reaction evidence="1 6">
        <text>a uridine in RNA = a pseudouridine in RNA</text>
        <dbReference type="Rhea" id="RHEA:48348"/>
        <dbReference type="Rhea" id="RHEA-COMP:12068"/>
        <dbReference type="Rhea" id="RHEA-COMP:12069"/>
        <dbReference type="ChEBI" id="CHEBI:65314"/>
        <dbReference type="ChEBI" id="CHEBI:65315"/>
    </reaction>
</comment>
<dbReference type="InterPro" id="IPR002942">
    <property type="entry name" value="S4_RNA-bd"/>
</dbReference>
<evidence type="ECO:0000313" key="10">
    <source>
        <dbReference type="Proteomes" id="UP000006851"/>
    </source>
</evidence>
<organism evidence="9 10">
    <name type="scientific">Coriobacterium glomerans (strain ATCC 49209 / DSM 20642 / JCM 10262 / PW2)</name>
    <dbReference type="NCBI Taxonomy" id="700015"/>
    <lineage>
        <taxon>Bacteria</taxon>
        <taxon>Bacillati</taxon>
        <taxon>Actinomycetota</taxon>
        <taxon>Coriobacteriia</taxon>
        <taxon>Coriobacteriales</taxon>
        <taxon>Coriobacteriaceae</taxon>
        <taxon>Coriobacterium</taxon>
    </lineage>
</organism>
<dbReference type="OrthoDB" id="9807829at2"/>
<evidence type="ECO:0000256" key="5">
    <source>
        <dbReference type="PROSITE-ProRule" id="PRU00182"/>
    </source>
</evidence>
<dbReference type="Pfam" id="PF00849">
    <property type="entry name" value="PseudoU_synth_2"/>
    <property type="match status" value="1"/>
</dbReference>
<dbReference type="Pfam" id="PF01479">
    <property type="entry name" value="S4"/>
    <property type="match status" value="1"/>
</dbReference>
<evidence type="ECO:0000259" key="8">
    <source>
        <dbReference type="Pfam" id="PF01479"/>
    </source>
</evidence>
<dbReference type="PANTHER" id="PTHR21600">
    <property type="entry name" value="MITOCHONDRIAL RNA PSEUDOURIDINE SYNTHASE"/>
    <property type="match status" value="1"/>
</dbReference>
<evidence type="ECO:0000256" key="3">
    <source>
        <dbReference type="ARBA" id="ARBA00023235"/>
    </source>
</evidence>
<dbReference type="SUPFAM" id="SSF55174">
    <property type="entry name" value="Alpha-L RNA-binding motif"/>
    <property type="match status" value="1"/>
</dbReference>
<dbReference type="InterPro" id="IPR006224">
    <property type="entry name" value="PsdUridine_synth_RluA-like_CS"/>
</dbReference>
<name>F2N9M1_CORGP</name>
<keyword evidence="10" id="KW-1185">Reference proteome</keyword>
<dbReference type="InterPro" id="IPR006145">
    <property type="entry name" value="PsdUridine_synth_RsuA/RluA"/>
</dbReference>
<keyword evidence="5" id="KW-0694">RNA-binding</keyword>
<feature type="active site" evidence="4">
    <location>
        <position position="155"/>
    </location>
</feature>
<gene>
    <name evidence="9" type="ordered locus">Corgl_1016</name>
</gene>
<dbReference type="EMBL" id="CP002628">
    <property type="protein sequence ID" value="AEB07124.1"/>
    <property type="molecule type" value="Genomic_DNA"/>
</dbReference>
<evidence type="ECO:0000256" key="6">
    <source>
        <dbReference type="RuleBase" id="RU362028"/>
    </source>
</evidence>
<dbReference type="eggNOG" id="COG0564">
    <property type="taxonomic scope" value="Bacteria"/>
</dbReference>
<dbReference type="KEGG" id="cgo:Corgl_1016"/>
<comment type="similarity">
    <text evidence="2 6">Belongs to the pseudouridine synthase RluA family.</text>
</comment>
<dbReference type="HOGENOM" id="CLU_016902_4_4_11"/>
<dbReference type="CDD" id="cd00165">
    <property type="entry name" value="S4"/>
    <property type="match status" value="1"/>
</dbReference>
<protein>
    <recommendedName>
        <fullName evidence="6">Pseudouridine synthase</fullName>
        <ecNumber evidence="6">5.4.99.-</ecNumber>
    </recommendedName>
</protein>